<feature type="compositionally biased region" description="Polar residues" evidence="1">
    <location>
        <begin position="353"/>
        <end position="364"/>
    </location>
</feature>
<feature type="domain" description="DNA repair metallo-beta-lactamase" evidence="2">
    <location>
        <begin position="157"/>
        <end position="188"/>
    </location>
</feature>
<feature type="compositionally biased region" description="Basic and acidic residues" evidence="1">
    <location>
        <begin position="269"/>
        <end position="281"/>
    </location>
</feature>
<comment type="caution">
    <text evidence="3">The sequence shown here is derived from an EMBL/GenBank/DDBJ whole genome shotgun (WGS) entry which is preliminary data.</text>
</comment>
<sequence>MGCSALEASNIVYIRPVVSRSIEGLVLPEVGAGGGGRGGGDLDQVHELDLNDSAAVEELIELCRKEIPDHEVQSNTIDLIIKAKKTQKTVVSSDTLGRDGNHETMPSAEVAKILHKLGVGDSEVSQIDRRVETSCTRGGSDRAKTLKAYPARQQFPRSIEFPYSRHSSYEELCDLVKAFEPVDVYPCTIDEEYTNLRVSVECLFGHLCHGSTFAHDEEMAMLASQQETLKSRTDNRDSQTMTSPREGSVDQRLTSPASPVSPVGSTSDPESHALDDLERMPKRPRISPSFLGNRRGDLETKSPPTEELSPKRKLPELKQSFKSYLRQSKKEKALLTPKSTDPTSNHDGGYMGTSRTSIFDQQDPSAAPHLGNDPQANTLQNERLANRPVNVHHGTRADPIELSEGDPCSQDNQAGDFLLAQMPDPDDILTAFDESQVGPETQVTLSDAAFLGSQSSHNSNPDIKAMKLQQRKEAYKAAKEPSGIWELDHGLISSSAHHGEEELEL</sequence>
<dbReference type="InterPro" id="IPR011084">
    <property type="entry name" value="DRMBL"/>
</dbReference>
<name>A0A8H3FDQ4_9LECA</name>
<proteinExistence type="predicted"/>
<dbReference type="AlphaFoldDB" id="A0A8H3FDQ4"/>
<dbReference type="Pfam" id="PF07522">
    <property type="entry name" value="DRMBL"/>
    <property type="match status" value="1"/>
</dbReference>
<dbReference type="EMBL" id="CAJPDT010000022">
    <property type="protein sequence ID" value="CAF9918966.1"/>
    <property type="molecule type" value="Genomic_DNA"/>
</dbReference>
<dbReference type="Proteomes" id="UP000664534">
    <property type="component" value="Unassembled WGS sequence"/>
</dbReference>
<reference evidence="3" key="1">
    <citation type="submission" date="2021-03" db="EMBL/GenBank/DDBJ databases">
        <authorList>
            <person name="Tagirdzhanova G."/>
        </authorList>
    </citation>
    <scope>NUCLEOTIDE SEQUENCE</scope>
</reference>
<dbReference type="OrthoDB" id="5561659at2759"/>
<evidence type="ECO:0000256" key="1">
    <source>
        <dbReference type="SAM" id="MobiDB-lite"/>
    </source>
</evidence>
<gene>
    <name evidence="3" type="ORF">IMSHALPRED_004481</name>
</gene>
<keyword evidence="4" id="KW-1185">Reference proteome</keyword>
<feature type="compositionally biased region" description="Polar residues" evidence="1">
    <location>
        <begin position="337"/>
        <end position="346"/>
    </location>
</feature>
<protein>
    <recommendedName>
        <fullName evidence="2">DNA repair metallo-beta-lactamase domain-containing protein</fullName>
    </recommendedName>
</protein>
<evidence type="ECO:0000259" key="2">
    <source>
        <dbReference type="Pfam" id="PF07522"/>
    </source>
</evidence>
<organism evidence="3 4">
    <name type="scientific">Imshaugia aleurites</name>
    <dbReference type="NCBI Taxonomy" id="172621"/>
    <lineage>
        <taxon>Eukaryota</taxon>
        <taxon>Fungi</taxon>
        <taxon>Dikarya</taxon>
        <taxon>Ascomycota</taxon>
        <taxon>Pezizomycotina</taxon>
        <taxon>Lecanoromycetes</taxon>
        <taxon>OSLEUM clade</taxon>
        <taxon>Lecanoromycetidae</taxon>
        <taxon>Lecanorales</taxon>
        <taxon>Lecanorineae</taxon>
        <taxon>Parmeliaceae</taxon>
        <taxon>Imshaugia</taxon>
    </lineage>
</organism>
<evidence type="ECO:0000313" key="3">
    <source>
        <dbReference type="EMBL" id="CAF9918966.1"/>
    </source>
</evidence>
<accession>A0A8H3FDQ4</accession>
<feature type="region of interest" description="Disordered" evidence="1">
    <location>
        <begin position="225"/>
        <end position="380"/>
    </location>
</feature>
<evidence type="ECO:0000313" key="4">
    <source>
        <dbReference type="Proteomes" id="UP000664534"/>
    </source>
</evidence>
<feature type="compositionally biased region" description="Polar residues" evidence="1">
    <location>
        <begin position="238"/>
        <end position="268"/>
    </location>
</feature>